<gene>
    <name evidence="1" type="ORF">ACFO9E_21730</name>
</gene>
<evidence type="ECO:0000313" key="1">
    <source>
        <dbReference type="EMBL" id="MFC4610407.1"/>
    </source>
</evidence>
<evidence type="ECO:0000313" key="2">
    <source>
        <dbReference type="Proteomes" id="UP001595993"/>
    </source>
</evidence>
<accession>A0ABV9G8M0</accession>
<protein>
    <submittedName>
        <fullName evidence="1">Uncharacterized protein</fullName>
    </submittedName>
</protein>
<proteinExistence type="predicted"/>
<organism evidence="1 2">
    <name type="scientific">Streptomyces maoxianensis</name>
    <dbReference type="NCBI Taxonomy" id="1459942"/>
    <lineage>
        <taxon>Bacteria</taxon>
        <taxon>Bacillati</taxon>
        <taxon>Actinomycetota</taxon>
        <taxon>Actinomycetes</taxon>
        <taxon>Kitasatosporales</taxon>
        <taxon>Streptomycetaceae</taxon>
        <taxon>Streptomyces</taxon>
    </lineage>
</organism>
<reference evidence="2" key="1">
    <citation type="journal article" date="2019" name="Int. J. Syst. Evol. Microbiol.">
        <title>The Global Catalogue of Microorganisms (GCM) 10K type strain sequencing project: providing services to taxonomists for standard genome sequencing and annotation.</title>
        <authorList>
            <consortium name="The Broad Institute Genomics Platform"/>
            <consortium name="The Broad Institute Genome Sequencing Center for Infectious Disease"/>
            <person name="Wu L."/>
            <person name="Ma J."/>
        </authorList>
    </citation>
    <scope>NUCLEOTIDE SEQUENCE [LARGE SCALE GENOMIC DNA]</scope>
    <source>
        <strain evidence="2">CGMCC 4.7139</strain>
    </source>
</reference>
<keyword evidence="2" id="KW-1185">Reference proteome</keyword>
<comment type="caution">
    <text evidence="1">The sequence shown here is derived from an EMBL/GenBank/DDBJ whole genome shotgun (WGS) entry which is preliminary data.</text>
</comment>
<sequence>MGGYLVNLAEQRRGKPSDDMLSAFVNELDPALRLTQEELAGTAVLPRAPQYGLNRAP</sequence>
<dbReference type="EMBL" id="JBHSFE010000016">
    <property type="protein sequence ID" value="MFC4610407.1"/>
    <property type="molecule type" value="Genomic_DNA"/>
</dbReference>
<dbReference type="RefSeq" id="WP_381198366.1">
    <property type="nucleotide sequence ID" value="NZ_JBHSFE010000016.1"/>
</dbReference>
<name>A0ABV9G8M0_9ACTN</name>
<dbReference type="Proteomes" id="UP001595993">
    <property type="component" value="Unassembled WGS sequence"/>
</dbReference>